<sequence>MNKNKPNTALNEAHSTFAKIVFIMKFPSPVTVQWIAGLIGAEVLGDAAAFATGINEIHRVETGDICFVDHPKYYDKCLHSAASFIIINTKEVQVPEGKTLLVLSDPFEAYLTIANHFRPFAPSEKSISNSSKIGDGTVVMPNVFIGNHVTIGRDCVIHPNVAILDYTVIGDSVVIQAGTVVGSDAFYYNTKKNREVWYRRMQSCGHVVIEDFVEIGAGCTIDRGVTADTRIGQGTKLDNMVHIGHDVVIGKNCLLAAQVAIAGGTRLKDGVTLWGQVGLSKTLTIGNNVTVLAQSGVGKDLPDNSVHWGSPSEDALTKKRELIWVRRIPELWKKVMESK</sequence>
<evidence type="ECO:0000256" key="1">
    <source>
        <dbReference type="ARBA" id="ARBA00022516"/>
    </source>
</evidence>
<dbReference type="CDD" id="cd03352">
    <property type="entry name" value="LbH_LpxD"/>
    <property type="match status" value="1"/>
</dbReference>
<dbReference type="InterPro" id="IPR001451">
    <property type="entry name" value="Hexapep"/>
</dbReference>
<dbReference type="Pfam" id="PF04613">
    <property type="entry name" value="LpxD"/>
    <property type="match status" value="1"/>
</dbReference>
<dbReference type="PANTHER" id="PTHR43378">
    <property type="entry name" value="UDP-3-O-ACYLGLUCOSAMINE N-ACYLTRANSFERASE"/>
    <property type="match status" value="1"/>
</dbReference>
<dbReference type="GO" id="GO:0016410">
    <property type="term" value="F:N-acyltransferase activity"/>
    <property type="evidence" value="ECO:0007669"/>
    <property type="project" value="InterPro"/>
</dbReference>
<dbReference type="Proteomes" id="UP000321513">
    <property type="component" value="Unassembled WGS sequence"/>
</dbReference>
<dbReference type="GO" id="GO:0016020">
    <property type="term" value="C:membrane"/>
    <property type="evidence" value="ECO:0007669"/>
    <property type="project" value="GOC"/>
</dbReference>
<evidence type="ECO:0000256" key="2">
    <source>
        <dbReference type="ARBA" id="ARBA00022556"/>
    </source>
</evidence>
<dbReference type="EMBL" id="BJYT01000014">
    <property type="protein sequence ID" value="GEO10952.1"/>
    <property type="molecule type" value="Genomic_DNA"/>
</dbReference>
<keyword evidence="4" id="KW-0677">Repeat</keyword>
<keyword evidence="5" id="KW-0443">Lipid metabolism</keyword>
<keyword evidence="6 8" id="KW-0012">Acyltransferase</keyword>
<feature type="domain" description="UDP-3-O-[3-hydroxymyristoyl] glucosamine N-acyltransferase non-repeat region" evidence="7">
    <location>
        <begin position="52"/>
        <end position="115"/>
    </location>
</feature>
<keyword evidence="1" id="KW-0444">Lipid biosynthesis</keyword>
<evidence type="ECO:0000256" key="6">
    <source>
        <dbReference type="ARBA" id="ARBA00023315"/>
    </source>
</evidence>
<proteinExistence type="predicted"/>
<dbReference type="SUPFAM" id="SSF51161">
    <property type="entry name" value="Trimeric LpxA-like enzymes"/>
    <property type="match status" value="1"/>
</dbReference>
<evidence type="ECO:0000313" key="8">
    <source>
        <dbReference type="EMBL" id="GEO10952.1"/>
    </source>
</evidence>
<accession>A0A512BG64</accession>
<dbReference type="PANTHER" id="PTHR43378:SF2">
    <property type="entry name" value="UDP-3-O-ACYLGLUCOSAMINE N-ACYLTRANSFERASE 1, MITOCHONDRIAL-RELATED"/>
    <property type="match status" value="1"/>
</dbReference>
<organism evidence="8 9">
    <name type="scientific">Segetibacter aerophilus</name>
    <dbReference type="NCBI Taxonomy" id="670293"/>
    <lineage>
        <taxon>Bacteria</taxon>
        <taxon>Pseudomonadati</taxon>
        <taxon>Bacteroidota</taxon>
        <taxon>Chitinophagia</taxon>
        <taxon>Chitinophagales</taxon>
        <taxon>Chitinophagaceae</taxon>
        <taxon>Segetibacter</taxon>
    </lineage>
</organism>
<dbReference type="GO" id="GO:0009245">
    <property type="term" value="P:lipid A biosynthetic process"/>
    <property type="evidence" value="ECO:0007669"/>
    <property type="project" value="UniProtKB-KW"/>
</dbReference>
<comment type="caution">
    <text evidence="8">The sequence shown here is derived from an EMBL/GenBank/DDBJ whole genome shotgun (WGS) entry which is preliminary data.</text>
</comment>
<dbReference type="InterPro" id="IPR020573">
    <property type="entry name" value="UDP_GlcNAc_AcTrfase_non-rep"/>
</dbReference>
<evidence type="ECO:0000259" key="7">
    <source>
        <dbReference type="Pfam" id="PF04613"/>
    </source>
</evidence>
<dbReference type="InterPro" id="IPR007691">
    <property type="entry name" value="LpxD"/>
</dbReference>
<protein>
    <submittedName>
        <fullName evidence="8">UDP-3-O-(3-hydroxymyristoyl)glucosamine N-acyltransferase</fullName>
    </submittedName>
</protein>
<keyword evidence="3 8" id="KW-0808">Transferase</keyword>
<evidence type="ECO:0000256" key="3">
    <source>
        <dbReference type="ARBA" id="ARBA00022679"/>
    </source>
</evidence>
<dbReference type="Gene3D" id="2.160.10.10">
    <property type="entry name" value="Hexapeptide repeat proteins"/>
    <property type="match status" value="1"/>
</dbReference>
<reference evidence="8 9" key="1">
    <citation type="submission" date="2019-07" db="EMBL/GenBank/DDBJ databases">
        <title>Whole genome shotgun sequence of Segetibacter aerophilus NBRC 106135.</title>
        <authorList>
            <person name="Hosoyama A."/>
            <person name="Uohara A."/>
            <person name="Ohji S."/>
            <person name="Ichikawa N."/>
        </authorList>
    </citation>
    <scope>NUCLEOTIDE SEQUENCE [LARGE SCALE GENOMIC DNA]</scope>
    <source>
        <strain evidence="8 9">NBRC 106135</strain>
    </source>
</reference>
<evidence type="ECO:0000313" key="9">
    <source>
        <dbReference type="Proteomes" id="UP000321513"/>
    </source>
</evidence>
<dbReference type="Pfam" id="PF00132">
    <property type="entry name" value="Hexapep"/>
    <property type="match status" value="2"/>
</dbReference>
<dbReference type="InterPro" id="IPR011004">
    <property type="entry name" value="Trimer_LpxA-like_sf"/>
</dbReference>
<keyword evidence="9" id="KW-1185">Reference proteome</keyword>
<keyword evidence="2" id="KW-0441">Lipid A biosynthesis</keyword>
<dbReference type="AlphaFoldDB" id="A0A512BG64"/>
<dbReference type="NCBIfam" id="NF002060">
    <property type="entry name" value="PRK00892.1"/>
    <property type="match status" value="1"/>
</dbReference>
<dbReference type="Gene3D" id="3.40.1390.10">
    <property type="entry name" value="MurE/MurF, N-terminal domain"/>
    <property type="match status" value="1"/>
</dbReference>
<gene>
    <name evidence="8" type="ORF">SAE01_34480</name>
</gene>
<name>A0A512BG64_9BACT</name>
<evidence type="ECO:0000256" key="4">
    <source>
        <dbReference type="ARBA" id="ARBA00022737"/>
    </source>
</evidence>
<evidence type="ECO:0000256" key="5">
    <source>
        <dbReference type="ARBA" id="ARBA00023098"/>
    </source>
</evidence>